<evidence type="ECO:0000256" key="2">
    <source>
        <dbReference type="SAM" id="MobiDB-lite"/>
    </source>
</evidence>
<feature type="compositionally biased region" description="Basic and acidic residues" evidence="2">
    <location>
        <begin position="71"/>
        <end position="94"/>
    </location>
</feature>
<proteinExistence type="predicted"/>
<feature type="compositionally biased region" description="Low complexity" evidence="2">
    <location>
        <begin position="201"/>
        <end position="216"/>
    </location>
</feature>
<accession>A0AA49IUX8</accession>
<sequence>MARHNGIVVASVLVGVLSSSALAGKTYCCSDESGHRICGDILPAACTHRAYQIKSGGRSENVEAPLTPEQKAQRKAEMARKKEAEHRAAEEHRLNQALLSSYGSEKDFDIKRDRALAEARKSLEQARERYGEAVKRRRKLANEAEFYQKKPMPDALKAQVKENETELSAQQSAMDARKQDIENIRAKFEAEKNRYNELTRGRGAAASAPPAESRPR</sequence>
<feature type="region of interest" description="Disordered" evidence="2">
    <location>
        <begin position="57"/>
        <end position="96"/>
    </location>
</feature>
<feature type="region of interest" description="Disordered" evidence="2">
    <location>
        <begin position="144"/>
        <end position="176"/>
    </location>
</feature>
<feature type="chain" id="PRO_5041313797" description="DUF4124 domain-containing protein" evidence="3">
    <location>
        <begin position="24"/>
        <end position="216"/>
    </location>
</feature>
<gene>
    <name evidence="4" type="ORF">OHM77_09605</name>
</gene>
<feature type="compositionally biased region" description="Basic and acidic residues" evidence="2">
    <location>
        <begin position="191"/>
        <end position="200"/>
    </location>
</feature>
<reference evidence="4" key="1">
    <citation type="journal article" date="2023" name="Nat. Microbiol.">
        <title>Enrichment and characterization of a nitric oxide-reducing microbial community in a continuous bioreactor.</title>
        <authorList>
            <person name="Garrido-Amador P."/>
            <person name="Stortenbeker N."/>
            <person name="Wessels H.J.C.T."/>
            <person name="Speth D.R."/>
            <person name="Garcia-Heredia I."/>
            <person name="Kartal B."/>
        </authorList>
    </citation>
    <scope>NUCLEOTIDE SEQUENCE</scope>
    <source>
        <strain evidence="4">MAG1</strain>
    </source>
</reference>
<evidence type="ECO:0000256" key="1">
    <source>
        <dbReference type="SAM" id="Coils"/>
    </source>
</evidence>
<feature type="region of interest" description="Disordered" evidence="2">
    <location>
        <begin position="191"/>
        <end position="216"/>
    </location>
</feature>
<feature type="coiled-coil region" evidence="1">
    <location>
        <begin position="116"/>
        <end position="143"/>
    </location>
</feature>
<feature type="signal peptide" evidence="3">
    <location>
        <begin position="1"/>
        <end position="23"/>
    </location>
</feature>
<keyword evidence="3" id="KW-0732">Signal</keyword>
<dbReference type="AlphaFoldDB" id="A0AA49IUX8"/>
<evidence type="ECO:0000256" key="3">
    <source>
        <dbReference type="SAM" id="SignalP"/>
    </source>
</evidence>
<organism evidence="4">
    <name type="scientific">Candidatus Nitricoxidivorans perseverans</name>
    <dbReference type="NCBI Taxonomy" id="2975601"/>
    <lineage>
        <taxon>Bacteria</taxon>
        <taxon>Pseudomonadati</taxon>
        <taxon>Pseudomonadota</taxon>
        <taxon>Betaproteobacteria</taxon>
        <taxon>Nitrosomonadales</taxon>
        <taxon>Sterolibacteriaceae</taxon>
        <taxon>Candidatus Nitricoxidivorans</taxon>
    </lineage>
</organism>
<protein>
    <recommendedName>
        <fullName evidence="5">DUF4124 domain-containing protein</fullName>
    </recommendedName>
</protein>
<dbReference type="Proteomes" id="UP001234916">
    <property type="component" value="Chromosome"/>
</dbReference>
<evidence type="ECO:0000313" key="4">
    <source>
        <dbReference type="EMBL" id="WIM04950.1"/>
    </source>
</evidence>
<name>A0AA49IUX8_9PROT</name>
<keyword evidence="1" id="KW-0175">Coiled coil</keyword>
<evidence type="ECO:0008006" key="5">
    <source>
        <dbReference type="Google" id="ProtNLM"/>
    </source>
</evidence>
<dbReference type="KEGG" id="npv:OHM77_09605"/>
<dbReference type="EMBL" id="CP107246">
    <property type="protein sequence ID" value="WIM04950.1"/>
    <property type="molecule type" value="Genomic_DNA"/>
</dbReference>